<protein>
    <submittedName>
        <fullName evidence="4">Galactofuranosyltransferase</fullName>
    </submittedName>
</protein>
<feature type="domain" description="Glucosyltransferase 3-like C-terminal" evidence="3">
    <location>
        <begin position="172"/>
        <end position="331"/>
    </location>
</feature>
<sequence length="339" mass="39122">MNKVVITVSDYKKNNAGPKAKLDIENILSRRGFSKLNLNLNVKSKLLKIKYMLFTIPNIFRKSNYTEIIFQYPAYSSVLMNCFVKNIRKYTNAKLFFLVHDIESLRKFKDNSQFIKNELQILNNADGLIVHNQHMKNWLQQKGITTPMVNLQIFDYLNPQPLNDSFAYNQTICFAGNLRKSRFLKKLNWINHKLTVFGPNPLSNYPAAIDYQGQYSPEELPSHLKSNFGLVWDGDSLDTCNGSFGEYMQYNAPHKISLYLSSGIPVVIWEKAAMADFIKNNNVGLVINNLNDLEIQLSRLTDEEYSIIKQNAINVAEKLRVGYYTNKAIDQLEKEITHE</sequence>
<organism evidence="4 5">
    <name type="scientific">Candidatus Limosilactobacillus merdigallinarum</name>
    <dbReference type="NCBI Taxonomy" id="2838652"/>
    <lineage>
        <taxon>Bacteria</taxon>
        <taxon>Bacillati</taxon>
        <taxon>Bacillota</taxon>
        <taxon>Bacilli</taxon>
        <taxon>Lactobacillales</taxon>
        <taxon>Lactobacillaceae</taxon>
        <taxon>Limosilactobacillus</taxon>
    </lineage>
</organism>
<feature type="domain" description="Glucosyltransferase 3-like N-terminal" evidence="2">
    <location>
        <begin position="5"/>
        <end position="153"/>
    </location>
</feature>
<name>A0A9D1VJU3_9LACO</name>
<dbReference type="PIRSF" id="PIRSF007023">
    <property type="entry name" value="UDP-Galf_transf"/>
    <property type="match status" value="1"/>
</dbReference>
<evidence type="ECO:0000259" key="2">
    <source>
        <dbReference type="Pfam" id="PF26334"/>
    </source>
</evidence>
<dbReference type="Pfam" id="PF26337">
    <property type="entry name" value="Gtf3_C"/>
    <property type="match status" value="1"/>
</dbReference>
<evidence type="ECO:0000259" key="3">
    <source>
        <dbReference type="Pfam" id="PF26337"/>
    </source>
</evidence>
<dbReference type="InterPro" id="IPR058591">
    <property type="entry name" value="Gtf3_N"/>
</dbReference>
<reference evidence="4" key="2">
    <citation type="submission" date="2021-04" db="EMBL/GenBank/DDBJ databases">
        <authorList>
            <person name="Gilroy R."/>
        </authorList>
    </citation>
    <scope>NUCLEOTIDE SEQUENCE</scope>
    <source>
        <strain evidence="4">ChiSxjej3B15-572</strain>
    </source>
</reference>
<evidence type="ECO:0000313" key="4">
    <source>
        <dbReference type="EMBL" id="HIX36178.1"/>
    </source>
</evidence>
<reference evidence="4" key="1">
    <citation type="journal article" date="2021" name="PeerJ">
        <title>Extensive microbial diversity within the chicken gut microbiome revealed by metagenomics and culture.</title>
        <authorList>
            <person name="Gilroy R."/>
            <person name="Ravi A."/>
            <person name="Getino M."/>
            <person name="Pursley I."/>
            <person name="Horton D.L."/>
            <person name="Alikhan N.F."/>
            <person name="Baker D."/>
            <person name="Gharbi K."/>
            <person name="Hall N."/>
            <person name="Watson M."/>
            <person name="Adriaenssens E.M."/>
            <person name="Foster-Nyarko E."/>
            <person name="Jarju S."/>
            <person name="Secka A."/>
            <person name="Antonio M."/>
            <person name="Oren A."/>
            <person name="Chaudhuri R.R."/>
            <person name="La Ragione R."/>
            <person name="Hildebrand F."/>
            <person name="Pallen M.J."/>
        </authorList>
    </citation>
    <scope>NUCLEOTIDE SEQUENCE</scope>
    <source>
        <strain evidence="4">ChiSxjej3B15-572</strain>
    </source>
</reference>
<proteinExistence type="predicted"/>
<dbReference type="Gene3D" id="3.40.50.2000">
    <property type="entry name" value="Glycogen Phosphorylase B"/>
    <property type="match status" value="2"/>
</dbReference>
<evidence type="ECO:0000256" key="1">
    <source>
        <dbReference type="ARBA" id="ARBA00022679"/>
    </source>
</evidence>
<dbReference type="EMBL" id="DXFH01000029">
    <property type="protein sequence ID" value="HIX36178.1"/>
    <property type="molecule type" value="Genomic_DNA"/>
</dbReference>
<evidence type="ECO:0000313" key="5">
    <source>
        <dbReference type="Proteomes" id="UP000824231"/>
    </source>
</evidence>
<keyword evidence="1" id="KW-0808">Transferase</keyword>
<gene>
    <name evidence="4" type="ORF">H9856_07360</name>
</gene>
<dbReference type="AlphaFoldDB" id="A0A9D1VJU3"/>
<dbReference type="Proteomes" id="UP000824231">
    <property type="component" value="Unassembled WGS sequence"/>
</dbReference>
<comment type="caution">
    <text evidence="4">The sequence shown here is derived from an EMBL/GenBank/DDBJ whole genome shotgun (WGS) entry which is preliminary data.</text>
</comment>
<accession>A0A9D1VJU3</accession>
<dbReference type="SUPFAM" id="SSF53756">
    <property type="entry name" value="UDP-Glycosyltransferase/glycogen phosphorylase"/>
    <property type="match status" value="1"/>
</dbReference>
<dbReference type="Pfam" id="PF26334">
    <property type="entry name" value="Gtf3_N"/>
    <property type="match status" value="1"/>
</dbReference>
<dbReference type="InterPro" id="IPR058592">
    <property type="entry name" value="Gtf3_C"/>
</dbReference>